<sequence length="305" mass="35134">MMGNITHAPTFDSFLMCIRLSCVIVQGLSVSDSPLMQLPHIDEDKLSFFQRRKKSLNTVQSFVELNEKDYNFLLKGFSEYQKSDIFLAIEAMPHLNIEIALKVDDEINPVSIESLSIVSILIRIKRISLSKQFKFPLEIIDSSPASCTNSHLNSGQIPQTTFAKKNFDWDSFSPEAKKKDPKHFAHAPYFPFTKKEGWWIYVLDAYKQLVCIPVYFHFTQKYHQMVLQMFSSGDVGLLTYKCYIVSDSYVDFNYQKEITMNVVKQQPIVIDHPQWKNDSDEEQDKVDSDVLTDSEEPITADLTVA</sequence>
<name>A0A6B2FXV4_MYXSQ</name>
<evidence type="ECO:0000256" key="2">
    <source>
        <dbReference type="ARBA" id="ARBA00004240"/>
    </source>
</evidence>
<feature type="signal peptide" evidence="9">
    <location>
        <begin position="1"/>
        <end position="27"/>
    </location>
</feature>
<dbReference type="InterPro" id="IPR035892">
    <property type="entry name" value="C2_domain_sf"/>
</dbReference>
<dbReference type="GO" id="GO:0006620">
    <property type="term" value="P:post-translational protein targeting to endoplasmic reticulum membrane"/>
    <property type="evidence" value="ECO:0007669"/>
    <property type="project" value="TreeGrafter"/>
</dbReference>
<evidence type="ECO:0000256" key="8">
    <source>
        <dbReference type="SAM" id="MobiDB-lite"/>
    </source>
</evidence>
<keyword evidence="9" id="KW-0732">Signal</keyword>
<dbReference type="GO" id="GO:0008320">
    <property type="term" value="F:protein transmembrane transporter activity"/>
    <property type="evidence" value="ECO:0007669"/>
    <property type="project" value="TreeGrafter"/>
</dbReference>
<dbReference type="GO" id="GO:0006614">
    <property type="term" value="P:SRP-dependent cotranslational protein targeting to membrane"/>
    <property type="evidence" value="ECO:0007669"/>
    <property type="project" value="TreeGrafter"/>
</dbReference>
<feature type="compositionally biased region" description="Acidic residues" evidence="8">
    <location>
        <begin position="279"/>
        <end position="298"/>
    </location>
</feature>
<protein>
    <submittedName>
        <fullName evidence="11">Translocation protein SEC63 homolog (Trinotate prediction)</fullName>
    </submittedName>
</protein>
<keyword evidence="3" id="KW-0812">Transmembrane</keyword>
<evidence type="ECO:0000256" key="4">
    <source>
        <dbReference type="ARBA" id="ARBA00022824"/>
    </source>
</evidence>
<keyword evidence="4" id="KW-0256">Endoplasmic reticulum</keyword>
<keyword evidence="7" id="KW-0143">Chaperone</keyword>
<dbReference type="InterPro" id="IPR004179">
    <property type="entry name" value="Sec63-dom"/>
</dbReference>
<evidence type="ECO:0000256" key="9">
    <source>
        <dbReference type="SAM" id="SignalP"/>
    </source>
</evidence>
<dbReference type="PANTHER" id="PTHR24075:SF0">
    <property type="entry name" value="TRANSLOCATION PROTEIN SEC63 HOMOLOG"/>
    <property type="match status" value="1"/>
</dbReference>
<dbReference type="GO" id="GO:0031207">
    <property type="term" value="C:Sec62/Sec63 complex"/>
    <property type="evidence" value="ECO:0007669"/>
    <property type="project" value="TreeGrafter"/>
</dbReference>
<proteinExistence type="predicted"/>
<dbReference type="SUPFAM" id="SSF81296">
    <property type="entry name" value="E set domains"/>
    <property type="match status" value="1"/>
</dbReference>
<dbReference type="SUPFAM" id="SSF158702">
    <property type="entry name" value="Sec63 N-terminal domain-like"/>
    <property type="match status" value="1"/>
</dbReference>
<evidence type="ECO:0000256" key="5">
    <source>
        <dbReference type="ARBA" id="ARBA00022989"/>
    </source>
</evidence>
<dbReference type="AlphaFoldDB" id="A0A6B2FXV4"/>
<accession>A0A6B2FXV4</accession>
<evidence type="ECO:0000313" key="11">
    <source>
        <dbReference type="EMBL" id="NDJ96358.1"/>
    </source>
</evidence>
<feature type="chain" id="PRO_5025674314" evidence="9">
    <location>
        <begin position="28"/>
        <end position="305"/>
    </location>
</feature>
<evidence type="ECO:0000256" key="1">
    <source>
        <dbReference type="ARBA" id="ARBA00004141"/>
    </source>
</evidence>
<evidence type="ECO:0000256" key="7">
    <source>
        <dbReference type="ARBA" id="ARBA00023186"/>
    </source>
</evidence>
<evidence type="ECO:0000259" key="10">
    <source>
        <dbReference type="Pfam" id="PF02889"/>
    </source>
</evidence>
<comment type="subcellular location">
    <subcellularLocation>
        <location evidence="2">Endoplasmic reticulum</location>
    </subcellularLocation>
    <subcellularLocation>
        <location evidence="1">Membrane</location>
        <topology evidence="1">Multi-pass membrane protein</topology>
    </subcellularLocation>
</comment>
<dbReference type="Gene3D" id="2.60.40.150">
    <property type="entry name" value="C2 domain"/>
    <property type="match status" value="1"/>
</dbReference>
<evidence type="ECO:0000256" key="3">
    <source>
        <dbReference type="ARBA" id="ARBA00022692"/>
    </source>
</evidence>
<feature type="domain" description="SEC63" evidence="10">
    <location>
        <begin position="14"/>
        <end position="258"/>
    </location>
</feature>
<feature type="region of interest" description="Disordered" evidence="8">
    <location>
        <begin position="273"/>
        <end position="305"/>
    </location>
</feature>
<keyword evidence="6" id="KW-0472">Membrane</keyword>
<dbReference type="InterPro" id="IPR014756">
    <property type="entry name" value="Ig_E-set"/>
</dbReference>
<dbReference type="Gene3D" id="1.10.150.20">
    <property type="entry name" value="5' to 3' exonuclease, C-terminal subdomain"/>
    <property type="match status" value="1"/>
</dbReference>
<dbReference type="Pfam" id="PF02889">
    <property type="entry name" value="Sec63"/>
    <property type="match status" value="1"/>
</dbReference>
<organism evidence="11">
    <name type="scientific">Myxobolus squamalis</name>
    <name type="common">Myxosporean</name>
    <dbReference type="NCBI Taxonomy" id="59785"/>
    <lineage>
        <taxon>Eukaryota</taxon>
        <taxon>Metazoa</taxon>
        <taxon>Cnidaria</taxon>
        <taxon>Myxozoa</taxon>
        <taxon>Myxosporea</taxon>
        <taxon>Bivalvulida</taxon>
        <taxon>Platysporina</taxon>
        <taxon>Myxobolidae</taxon>
        <taxon>Myxobolus</taxon>
    </lineage>
</organism>
<reference evidence="11" key="1">
    <citation type="submission" date="2018-11" db="EMBL/GenBank/DDBJ databases">
        <title>Myxobolus squamalis genome and transcriptome.</title>
        <authorList>
            <person name="Yahalomi D."/>
            <person name="Atkinson S.D."/>
            <person name="Neuhof M."/>
            <person name="Chang E.S."/>
            <person name="Philippe H."/>
            <person name="Cartwright P."/>
            <person name="Bartholomew J.L."/>
            <person name="Huchon D."/>
        </authorList>
    </citation>
    <scope>NUCLEOTIDE SEQUENCE</scope>
    <source>
        <strain evidence="11">71B08</strain>
        <tissue evidence="11">Whole</tissue>
    </source>
</reference>
<keyword evidence="5" id="KW-1133">Transmembrane helix</keyword>
<dbReference type="PANTHER" id="PTHR24075">
    <property type="entry name" value="SEC63 DOMAIN-CONTAINING"/>
    <property type="match status" value="1"/>
</dbReference>
<evidence type="ECO:0000256" key="6">
    <source>
        <dbReference type="ARBA" id="ARBA00023136"/>
    </source>
</evidence>
<dbReference type="GO" id="GO:0003723">
    <property type="term" value="F:RNA binding"/>
    <property type="evidence" value="ECO:0007669"/>
    <property type="project" value="TreeGrafter"/>
</dbReference>
<dbReference type="EMBL" id="GHBR01000931">
    <property type="protein sequence ID" value="NDJ96358.1"/>
    <property type="molecule type" value="Transcribed_RNA"/>
</dbReference>